<comment type="caution">
    <text evidence="7">The sequence shown here is derived from an EMBL/GenBank/DDBJ whole genome shotgun (WGS) entry which is preliminary data.</text>
</comment>
<dbReference type="PANTHER" id="PTHR30086">
    <property type="entry name" value="ARGININE EXPORTER PROTEIN ARGO"/>
    <property type="match status" value="1"/>
</dbReference>
<comment type="subcellular location">
    <subcellularLocation>
        <location evidence="1">Cell membrane</location>
        <topology evidence="1">Multi-pass membrane protein</topology>
    </subcellularLocation>
</comment>
<dbReference type="Pfam" id="PF01810">
    <property type="entry name" value="LysE"/>
    <property type="match status" value="1"/>
</dbReference>
<accession>A0AA37S072</accession>
<evidence type="ECO:0000256" key="2">
    <source>
        <dbReference type="ARBA" id="ARBA00022475"/>
    </source>
</evidence>
<evidence type="ECO:0000313" key="7">
    <source>
        <dbReference type="EMBL" id="GLP97877.1"/>
    </source>
</evidence>
<feature type="transmembrane region" description="Helical" evidence="6">
    <location>
        <begin position="109"/>
        <end position="127"/>
    </location>
</feature>
<evidence type="ECO:0000256" key="5">
    <source>
        <dbReference type="ARBA" id="ARBA00023136"/>
    </source>
</evidence>
<feature type="transmembrane region" description="Helical" evidence="6">
    <location>
        <begin position="6"/>
        <end position="26"/>
    </location>
</feature>
<evidence type="ECO:0000313" key="8">
    <source>
        <dbReference type="Proteomes" id="UP001161422"/>
    </source>
</evidence>
<keyword evidence="4 6" id="KW-1133">Transmembrane helix</keyword>
<sequence length="200" mass="21540">MLAYFAGFGLGLSLIFAIGAQNAFVLKQGLQRQHVFLVCAICAGSDAILIGAGVGGFATFLSHYPWVETWARYAGAALLLGYASLSFHSAAVNRHRLTVSDNRAPASKWKVAALTLAFTWLNPHVYLDTVLLIGGISTQFADALPQFTSGAITASFVFFFSLGYGARLLTPIFERPSAWRVFETCLGLLMTLLAIGLIWG</sequence>
<dbReference type="GO" id="GO:0005886">
    <property type="term" value="C:plasma membrane"/>
    <property type="evidence" value="ECO:0007669"/>
    <property type="project" value="UniProtKB-SubCell"/>
</dbReference>
<feature type="transmembrane region" description="Helical" evidence="6">
    <location>
        <begin position="70"/>
        <end position="88"/>
    </location>
</feature>
<dbReference type="InterPro" id="IPR001123">
    <property type="entry name" value="LeuE-type"/>
</dbReference>
<reference evidence="7" key="2">
    <citation type="submission" date="2023-01" db="EMBL/GenBank/DDBJ databases">
        <title>Draft genome sequence of Paraferrimonas sedimenticola strain NBRC 101628.</title>
        <authorList>
            <person name="Sun Q."/>
            <person name="Mori K."/>
        </authorList>
    </citation>
    <scope>NUCLEOTIDE SEQUENCE</scope>
    <source>
        <strain evidence="7">NBRC 101628</strain>
    </source>
</reference>
<organism evidence="7 8">
    <name type="scientific">Paraferrimonas sedimenticola</name>
    <dbReference type="NCBI Taxonomy" id="375674"/>
    <lineage>
        <taxon>Bacteria</taxon>
        <taxon>Pseudomonadati</taxon>
        <taxon>Pseudomonadota</taxon>
        <taxon>Gammaproteobacteria</taxon>
        <taxon>Alteromonadales</taxon>
        <taxon>Ferrimonadaceae</taxon>
        <taxon>Paraferrimonas</taxon>
    </lineage>
</organism>
<keyword evidence="3 6" id="KW-0812">Transmembrane</keyword>
<feature type="transmembrane region" description="Helical" evidence="6">
    <location>
        <begin position="181"/>
        <end position="199"/>
    </location>
</feature>
<keyword evidence="2" id="KW-1003">Cell membrane</keyword>
<feature type="transmembrane region" description="Helical" evidence="6">
    <location>
        <begin position="35"/>
        <end position="58"/>
    </location>
</feature>
<dbReference type="RefSeq" id="WP_095506803.1">
    <property type="nucleotide sequence ID" value="NZ_BSNC01000012.1"/>
</dbReference>
<dbReference type="Proteomes" id="UP001161422">
    <property type="component" value="Unassembled WGS sequence"/>
</dbReference>
<proteinExistence type="predicted"/>
<name>A0AA37S072_9GAMM</name>
<evidence type="ECO:0000256" key="4">
    <source>
        <dbReference type="ARBA" id="ARBA00022989"/>
    </source>
</evidence>
<feature type="transmembrane region" description="Helical" evidence="6">
    <location>
        <begin position="147"/>
        <end position="169"/>
    </location>
</feature>
<dbReference type="AlphaFoldDB" id="A0AA37S072"/>
<protein>
    <submittedName>
        <fullName evidence="7">Amino acid transporter</fullName>
    </submittedName>
</protein>
<dbReference type="PANTHER" id="PTHR30086:SF20">
    <property type="entry name" value="ARGININE EXPORTER PROTEIN ARGO-RELATED"/>
    <property type="match status" value="1"/>
</dbReference>
<dbReference type="GO" id="GO:0015171">
    <property type="term" value="F:amino acid transmembrane transporter activity"/>
    <property type="evidence" value="ECO:0007669"/>
    <property type="project" value="TreeGrafter"/>
</dbReference>
<keyword evidence="8" id="KW-1185">Reference proteome</keyword>
<evidence type="ECO:0000256" key="3">
    <source>
        <dbReference type="ARBA" id="ARBA00022692"/>
    </source>
</evidence>
<evidence type="ECO:0000256" key="6">
    <source>
        <dbReference type="SAM" id="Phobius"/>
    </source>
</evidence>
<keyword evidence="5 6" id="KW-0472">Membrane</keyword>
<dbReference type="EMBL" id="BSNC01000012">
    <property type="protein sequence ID" value="GLP97877.1"/>
    <property type="molecule type" value="Genomic_DNA"/>
</dbReference>
<reference evidence="7" key="1">
    <citation type="journal article" date="2014" name="Int. J. Syst. Evol. Microbiol.">
        <title>Complete genome sequence of Corynebacterium casei LMG S-19264T (=DSM 44701T), isolated from a smear-ripened cheese.</title>
        <authorList>
            <consortium name="US DOE Joint Genome Institute (JGI-PGF)"/>
            <person name="Walter F."/>
            <person name="Albersmeier A."/>
            <person name="Kalinowski J."/>
            <person name="Ruckert C."/>
        </authorList>
    </citation>
    <scope>NUCLEOTIDE SEQUENCE</scope>
    <source>
        <strain evidence="7">NBRC 101628</strain>
    </source>
</reference>
<evidence type="ECO:0000256" key="1">
    <source>
        <dbReference type="ARBA" id="ARBA00004651"/>
    </source>
</evidence>
<gene>
    <name evidence="7" type="primary">lysE</name>
    <name evidence="7" type="ORF">GCM10007895_31840</name>
</gene>